<dbReference type="AlphaFoldDB" id="A0AAW8VZ10"/>
<organism evidence="1 2">
    <name type="scientific">Levilactobacillus namurensis</name>
    <dbReference type="NCBI Taxonomy" id="380393"/>
    <lineage>
        <taxon>Bacteria</taxon>
        <taxon>Bacillati</taxon>
        <taxon>Bacillota</taxon>
        <taxon>Bacilli</taxon>
        <taxon>Lactobacillales</taxon>
        <taxon>Lactobacillaceae</taxon>
        <taxon>Levilactobacillus</taxon>
    </lineage>
</organism>
<dbReference type="Proteomes" id="UP001254075">
    <property type="component" value="Unassembled WGS sequence"/>
</dbReference>
<name>A0AAW8VZ10_9LACO</name>
<reference evidence="1" key="1">
    <citation type="submission" date="2023-08" db="EMBL/GenBank/DDBJ databases">
        <authorList>
            <person name="Page C.A."/>
            <person name="Perez-Diaz I.M."/>
        </authorList>
    </citation>
    <scope>NUCLEOTIDE SEQUENCE</scope>
    <source>
        <strain evidence="1">3.8.38</strain>
    </source>
</reference>
<protein>
    <submittedName>
        <fullName evidence="1">Uncharacterized protein</fullName>
    </submittedName>
</protein>
<comment type="caution">
    <text evidence="1">The sequence shown here is derived from an EMBL/GenBank/DDBJ whole genome shotgun (WGS) entry which is preliminary data.</text>
</comment>
<accession>A0AAW8VZ10</accession>
<sequence>MIENYGLLATHTSNNQAQNPVNIDFTIVPNNTALERTPQDNQLRLPPLTTRFYNGL</sequence>
<evidence type="ECO:0000313" key="1">
    <source>
        <dbReference type="EMBL" id="MDT7012916.1"/>
    </source>
</evidence>
<proteinExistence type="predicted"/>
<gene>
    <name evidence="1" type="ORF">RI532_00515</name>
</gene>
<evidence type="ECO:0000313" key="2">
    <source>
        <dbReference type="Proteomes" id="UP001254075"/>
    </source>
</evidence>
<dbReference type="EMBL" id="JAVLAM010000001">
    <property type="protein sequence ID" value="MDT7012916.1"/>
    <property type="molecule type" value="Genomic_DNA"/>
</dbReference>